<reference evidence="4 6" key="3">
    <citation type="submission" date="2017-09" db="EMBL/GenBank/DDBJ databases">
        <title>Streptomyces genome completion.</title>
        <authorList>
            <person name="Lee N."/>
            <person name="Cho B.-K."/>
        </authorList>
    </citation>
    <scope>NUCLEOTIDE SEQUENCE [LARGE SCALE GENOMIC DNA]</scope>
    <source>
        <strain evidence="4 6">ATCC 14899</strain>
    </source>
</reference>
<dbReference type="InterPro" id="IPR023214">
    <property type="entry name" value="HAD_sf"/>
</dbReference>
<dbReference type="EMBL" id="CP023747">
    <property type="protein sequence ID" value="QEV39703.1"/>
    <property type="molecule type" value="Genomic_DNA"/>
</dbReference>
<dbReference type="SUPFAM" id="SSF56784">
    <property type="entry name" value="HAD-like"/>
    <property type="match status" value="1"/>
</dbReference>
<dbReference type="NCBIfam" id="TIGR01428">
    <property type="entry name" value="HAD_type_II"/>
    <property type="match status" value="1"/>
</dbReference>
<dbReference type="NCBIfam" id="TIGR01493">
    <property type="entry name" value="HAD-SF-IA-v2"/>
    <property type="match status" value="1"/>
</dbReference>
<dbReference type="AlphaFoldDB" id="A0A0B5DMI9"/>
<accession>A0A0B5DMI9</accession>
<reference evidence="3 5" key="2">
    <citation type="journal article" date="2016" name="Appl. Microbiol. Biotechnol.">
        <title>Exploiting the genome sequence of Streptomyces nodosus for enhanced antibiotic production.</title>
        <authorList>
            <person name="Sweeney P."/>
            <person name="Murphy C.D."/>
            <person name="Caffrey P."/>
        </authorList>
    </citation>
    <scope>NUCLEOTIDE SEQUENCE [LARGE SCALE GENOMIC DNA]</scope>
    <source>
        <strain evidence="3 5">ATCC 14899</strain>
    </source>
</reference>
<dbReference type="STRING" id="40318.SNOD_14790"/>
<dbReference type="InterPro" id="IPR006439">
    <property type="entry name" value="HAD-SF_hydro_IA"/>
</dbReference>
<gene>
    <name evidence="4" type="ORF">CP978_15105</name>
    <name evidence="3" type="ORF">SNOD_14790</name>
</gene>
<dbReference type="Pfam" id="PF00702">
    <property type="entry name" value="Hydrolase"/>
    <property type="match status" value="1"/>
</dbReference>
<dbReference type="SFLD" id="SFLDS00003">
    <property type="entry name" value="Haloacid_Dehalogenase"/>
    <property type="match status" value="1"/>
</dbReference>
<dbReference type="PANTHER" id="PTHR43316:SF3">
    <property type="entry name" value="HALOACID DEHALOGENASE, TYPE II (AFU_ORTHOLOGUE AFUA_2G07750)-RELATED"/>
    <property type="match status" value="1"/>
</dbReference>
<comment type="similarity">
    <text evidence="1">Belongs to the HAD-like hydrolase superfamily. S-2-haloalkanoic acid dehalogenase family.</text>
</comment>
<dbReference type="Gene3D" id="1.10.150.240">
    <property type="entry name" value="Putative phosphatase, domain 2"/>
    <property type="match status" value="1"/>
</dbReference>
<dbReference type="SFLD" id="SFLDG01129">
    <property type="entry name" value="C1.5:_HAD__Beta-PGM__Phosphata"/>
    <property type="match status" value="1"/>
</dbReference>
<dbReference type="GO" id="GO:0019120">
    <property type="term" value="F:hydrolase activity, acting on acid halide bonds, in C-halide compounds"/>
    <property type="evidence" value="ECO:0007669"/>
    <property type="project" value="InterPro"/>
</dbReference>
<keyword evidence="2" id="KW-0378">Hydrolase</keyword>
<dbReference type="InterPro" id="IPR023198">
    <property type="entry name" value="PGP-like_dom2"/>
</dbReference>
<evidence type="ECO:0000313" key="6">
    <source>
        <dbReference type="Proteomes" id="UP000325763"/>
    </source>
</evidence>
<dbReference type="PANTHER" id="PTHR43316">
    <property type="entry name" value="HYDROLASE, HALOACID DELAHOGENASE-RELATED"/>
    <property type="match status" value="1"/>
</dbReference>
<proteinExistence type="inferred from homology"/>
<evidence type="ECO:0000256" key="1">
    <source>
        <dbReference type="ARBA" id="ARBA00008106"/>
    </source>
</evidence>
<sequence>MSERPIVVFDVNETLLDLDALLPAFERIFNDPATMRLWFADLVTYSEALTLSGVYVPFTDIGGAVLRMLAATRGITISDADSAELAERFAGMPPHPEVPAALRRLRDHGFRLFTLTNNTPEVSERQLERAGVIDLFERRFSVEETARRHKPAPEVYRSVATALEAAPGDICLVACHVWDTIGAVAAGWQAALVLREGNAPLDVGPQPTYVGQNLDAIADRLIERYGERGPGPA</sequence>
<evidence type="ECO:0000313" key="3">
    <source>
        <dbReference type="EMBL" id="AJE41157.1"/>
    </source>
</evidence>
<dbReference type="RefSeq" id="WP_043441177.1">
    <property type="nucleotide sequence ID" value="NZ_CP009313.1"/>
</dbReference>
<evidence type="ECO:0000256" key="2">
    <source>
        <dbReference type="ARBA" id="ARBA00022801"/>
    </source>
</evidence>
<reference evidence="5" key="1">
    <citation type="submission" date="2014-09" db="EMBL/GenBank/DDBJ databases">
        <title>Sequence of the Streptomyces nodosus genome.</title>
        <authorList>
            <person name="Sweeney P."/>
            <person name="Stephens N."/>
            <person name="Murphy C."/>
            <person name="Caffrey P."/>
        </authorList>
    </citation>
    <scope>NUCLEOTIDE SEQUENCE [LARGE SCALE GENOMIC DNA]</scope>
    <source>
        <strain evidence="5">ATCC 14899</strain>
    </source>
</reference>
<name>A0A0B5DMI9_9ACTN</name>
<dbReference type="Gene3D" id="3.40.50.1000">
    <property type="entry name" value="HAD superfamily/HAD-like"/>
    <property type="match status" value="1"/>
</dbReference>
<protein>
    <submittedName>
        <fullName evidence="3 4">Haloacid dehalogenase</fullName>
    </submittedName>
</protein>
<evidence type="ECO:0000313" key="4">
    <source>
        <dbReference type="EMBL" id="QEV39703.1"/>
    </source>
</evidence>
<dbReference type="EMBL" id="CP009313">
    <property type="protein sequence ID" value="AJE41157.1"/>
    <property type="molecule type" value="Genomic_DNA"/>
</dbReference>
<keyword evidence="5" id="KW-1185">Reference proteome</keyword>
<organism evidence="3 5">
    <name type="scientific">Streptomyces nodosus</name>
    <dbReference type="NCBI Taxonomy" id="40318"/>
    <lineage>
        <taxon>Bacteria</taxon>
        <taxon>Bacillati</taxon>
        <taxon>Actinomycetota</taxon>
        <taxon>Actinomycetes</taxon>
        <taxon>Kitasatosporales</taxon>
        <taxon>Streptomycetaceae</taxon>
        <taxon>Streptomyces</taxon>
    </lineage>
</organism>
<dbReference type="InterPro" id="IPR006328">
    <property type="entry name" value="2-HAD"/>
</dbReference>
<dbReference type="KEGG" id="snq:CP978_15105"/>
<dbReference type="InterPro" id="IPR036412">
    <property type="entry name" value="HAD-like_sf"/>
</dbReference>
<dbReference type="Proteomes" id="UP000031526">
    <property type="component" value="Chromosome"/>
</dbReference>
<dbReference type="Proteomes" id="UP000325763">
    <property type="component" value="Chromosome"/>
</dbReference>
<dbReference type="InterPro" id="IPR051540">
    <property type="entry name" value="S-2-haloacid_dehalogenase"/>
</dbReference>
<evidence type="ECO:0000313" key="5">
    <source>
        <dbReference type="Proteomes" id="UP000031526"/>
    </source>
</evidence>
<dbReference type="CDD" id="cd02588">
    <property type="entry name" value="HAD_L2-DEX"/>
    <property type="match status" value="1"/>
</dbReference>
<dbReference type="OrthoDB" id="3774052at2"/>
<dbReference type="HOGENOM" id="CLU_045011_3_1_11"/>